<reference evidence="2 3" key="1">
    <citation type="submission" date="2024-02" db="EMBL/GenBank/DDBJ databases">
        <title>A Gaetbulibacter species isolated from tidal flats and genomic insights of their niches.</title>
        <authorList>
            <person name="Ye Y."/>
        </authorList>
    </citation>
    <scope>NUCLEOTIDE SEQUENCE [LARGE SCALE GENOMIC DNA]</scope>
    <source>
        <strain evidence="2 3">KEM-8</strain>
    </source>
</reference>
<feature type="coiled-coil region" evidence="1">
    <location>
        <begin position="13"/>
        <end position="40"/>
    </location>
</feature>
<keyword evidence="3" id="KW-1185">Reference proteome</keyword>
<organism evidence="2 3">
    <name type="scientific">Gaetbulibacter aquiaggeris</name>
    <dbReference type="NCBI Taxonomy" id="1735373"/>
    <lineage>
        <taxon>Bacteria</taxon>
        <taxon>Pseudomonadati</taxon>
        <taxon>Bacteroidota</taxon>
        <taxon>Flavobacteriia</taxon>
        <taxon>Flavobacteriales</taxon>
        <taxon>Flavobacteriaceae</taxon>
        <taxon>Gaetbulibacter</taxon>
    </lineage>
</organism>
<evidence type="ECO:0000313" key="3">
    <source>
        <dbReference type="Proteomes" id="UP001610104"/>
    </source>
</evidence>
<dbReference type="EMBL" id="JBAWKC010000001">
    <property type="protein sequence ID" value="MFH6768282.1"/>
    <property type="molecule type" value="Genomic_DNA"/>
</dbReference>
<comment type="caution">
    <text evidence="2">The sequence shown here is derived from an EMBL/GenBank/DDBJ whole genome shotgun (WGS) entry which is preliminary data.</text>
</comment>
<name>A0ABW7MSY9_9FLAO</name>
<accession>A0ABW7MSY9</accession>
<dbReference type="RefSeq" id="WP_395437518.1">
    <property type="nucleotide sequence ID" value="NZ_JBAWKC010000001.1"/>
</dbReference>
<dbReference type="Proteomes" id="UP001610104">
    <property type="component" value="Unassembled WGS sequence"/>
</dbReference>
<keyword evidence="1" id="KW-0175">Coiled coil</keyword>
<evidence type="ECO:0000313" key="2">
    <source>
        <dbReference type="EMBL" id="MFH6768282.1"/>
    </source>
</evidence>
<gene>
    <name evidence="2" type="ORF">V8G56_06010</name>
</gene>
<proteinExistence type="predicted"/>
<protein>
    <submittedName>
        <fullName evidence="2">Uncharacterized protein</fullName>
    </submittedName>
</protein>
<evidence type="ECO:0000256" key="1">
    <source>
        <dbReference type="SAM" id="Coils"/>
    </source>
</evidence>
<sequence>MGIFWDLLQQDELEKQQKQADTLEDRVMQLETELANTKILLKKTLVALETHLLKDIDGDGKMG</sequence>